<keyword evidence="1" id="KW-0732">Signal</keyword>
<evidence type="ECO:0000259" key="2">
    <source>
        <dbReference type="Pfam" id="PF13568"/>
    </source>
</evidence>
<organism evidence="3 4">
    <name type="scientific">Algoriphagus alkaliphilus</name>
    <dbReference type="NCBI Taxonomy" id="279824"/>
    <lineage>
        <taxon>Bacteria</taxon>
        <taxon>Pseudomonadati</taxon>
        <taxon>Bacteroidota</taxon>
        <taxon>Cytophagia</taxon>
        <taxon>Cytophagales</taxon>
        <taxon>Cyclobacteriaceae</taxon>
        <taxon>Algoriphagus</taxon>
    </lineage>
</organism>
<dbReference type="EMBL" id="FMXE01000003">
    <property type="protein sequence ID" value="SDA42857.1"/>
    <property type="molecule type" value="Genomic_DNA"/>
</dbReference>
<sequence>MTKSKKSAFLIIMSLFLGISAHSQQGSGFGFKGGMNFNTSGKYFKDAGQIFSSPSENMGYHLGVFFQLSSYDISLRPEMIYTKSKFETSLGAVDYQKVDLPVLVKMRLFKVIGFSIGPSLHYTFEEKFSVPENFQKTEPFGLGFQMGLGVNIGPVGLDLRFEREMNERKYSFENVLGKEDYKNQQLILGLSFMIPGKRIK</sequence>
<protein>
    <submittedName>
        <fullName evidence="3">Outer membrane protein beta-barrel domain-containing protein</fullName>
    </submittedName>
</protein>
<reference evidence="4" key="1">
    <citation type="submission" date="2016-10" db="EMBL/GenBank/DDBJ databases">
        <authorList>
            <person name="Varghese N."/>
            <person name="Submissions S."/>
        </authorList>
    </citation>
    <scope>NUCLEOTIDE SEQUENCE [LARGE SCALE GENOMIC DNA]</scope>
    <source>
        <strain evidence="4">DSM 22703</strain>
    </source>
</reference>
<dbReference type="Pfam" id="PF13568">
    <property type="entry name" value="OMP_b-brl_2"/>
    <property type="match status" value="1"/>
</dbReference>
<feature type="chain" id="PRO_5011769366" evidence="1">
    <location>
        <begin position="24"/>
        <end position="200"/>
    </location>
</feature>
<dbReference type="InterPro" id="IPR025665">
    <property type="entry name" value="Beta-barrel_OMP_2"/>
</dbReference>
<evidence type="ECO:0000313" key="4">
    <source>
        <dbReference type="Proteomes" id="UP000198756"/>
    </source>
</evidence>
<keyword evidence="4" id="KW-1185">Reference proteome</keyword>
<dbReference type="Proteomes" id="UP000198756">
    <property type="component" value="Unassembled WGS sequence"/>
</dbReference>
<feature type="signal peptide" evidence="1">
    <location>
        <begin position="1"/>
        <end position="23"/>
    </location>
</feature>
<dbReference type="STRING" id="279824.SAMN03080617_00394"/>
<accession>A0A1G5VC82</accession>
<feature type="domain" description="Outer membrane protein beta-barrel" evidence="2">
    <location>
        <begin position="24"/>
        <end position="162"/>
    </location>
</feature>
<gene>
    <name evidence="3" type="ORF">SAMN03080617_00394</name>
</gene>
<evidence type="ECO:0000256" key="1">
    <source>
        <dbReference type="SAM" id="SignalP"/>
    </source>
</evidence>
<proteinExistence type="predicted"/>
<name>A0A1G5VC82_9BACT</name>
<evidence type="ECO:0000313" key="3">
    <source>
        <dbReference type="EMBL" id="SDA42857.1"/>
    </source>
</evidence>
<dbReference type="AlphaFoldDB" id="A0A1G5VC82"/>